<comment type="caution">
    <text evidence="3">The sequence shown here is derived from an EMBL/GenBank/DDBJ whole genome shotgun (WGS) entry which is preliminary data.</text>
</comment>
<gene>
    <name evidence="3" type="ORF">ACFPVY_13065</name>
</gene>
<dbReference type="InterPro" id="IPR025665">
    <property type="entry name" value="Beta-barrel_OMP_2"/>
</dbReference>
<keyword evidence="1" id="KW-0732">Signal</keyword>
<evidence type="ECO:0000313" key="3">
    <source>
        <dbReference type="EMBL" id="MFC6097580.1"/>
    </source>
</evidence>
<feature type="chain" id="PRO_5045692917" evidence="1">
    <location>
        <begin position="21"/>
        <end position="206"/>
    </location>
</feature>
<dbReference type="RefSeq" id="WP_379792542.1">
    <property type="nucleotide sequence ID" value="NZ_JBHSQB010000009.1"/>
</dbReference>
<dbReference type="Pfam" id="PF13568">
    <property type="entry name" value="OMP_b-brl_2"/>
    <property type="match status" value="1"/>
</dbReference>
<sequence length="206" mass="23007">MKKLVLIAIFCSLGVSEMNAQVTFKPGIRGGLNLTSITQSRGDFKPTFYVGALGEIKLTRRYGLQPEIIYSSQGSNNIITENYDYNTGVNFRSKKDVEINYISLSMLNKFYIVNGFHAVVGPTLDFMVSDNLVAHDSDVDLGIGFGLGYTLPSGLTFEARFKKGVVYVLESEYYQSGSDFFFGDYNTNILFQFGVSYAFNLKSKKE</sequence>
<dbReference type="EMBL" id="JBHSQB010000009">
    <property type="protein sequence ID" value="MFC6097580.1"/>
    <property type="molecule type" value="Genomic_DNA"/>
</dbReference>
<evidence type="ECO:0000313" key="4">
    <source>
        <dbReference type="Proteomes" id="UP001596287"/>
    </source>
</evidence>
<organism evidence="3 4">
    <name type="scientific">Flavobacterium qiangtangense</name>
    <dbReference type="NCBI Taxonomy" id="1442595"/>
    <lineage>
        <taxon>Bacteria</taxon>
        <taxon>Pseudomonadati</taxon>
        <taxon>Bacteroidota</taxon>
        <taxon>Flavobacteriia</taxon>
        <taxon>Flavobacteriales</taxon>
        <taxon>Flavobacteriaceae</taxon>
        <taxon>Flavobacterium</taxon>
    </lineage>
</organism>
<keyword evidence="4" id="KW-1185">Reference proteome</keyword>
<proteinExistence type="predicted"/>
<protein>
    <submittedName>
        <fullName evidence="3">Outer membrane beta-barrel protein</fullName>
    </submittedName>
</protein>
<name>A0ABW1PRP8_9FLAO</name>
<accession>A0ABW1PRP8</accession>
<feature type="signal peptide" evidence="1">
    <location>
        <begin position="1"/>
        <end position="20"/>
    </location>
</feature>
<evidence type="ECO:0000256" key="1">
    <source>
        <dbReference type="SAM" id="SignalP"/>
    </source>
</evidence>
<reference evidence="4" key="1">
    <citation type="journal article" date="2019" name="Int. J. Syst. Evol. Microbiol.">
        <title>The Global Catalogue of Microorganisms (GCM) 10K type strain sequencing project: providing services to taxonomists for standard genome sequencing and annotation.</title>
        <authorList>
            <consortium name="The Broad Institute Genomics Platform"/>
            <consortium name="The Broad Institute Genome Sequencing Center for Infectious Disease"/>
            <person name="Wu L."/>
            <person name="Ma J."/>
        </authorList>
    </citation>
    <scope>NUCLEOTIDE SEQUENCE [LARGE SCALE GENOMIC DNA]</scope>
    <source>
        <strain evidence="4">CCUG 49679</strain>
    </source>
</reference>
<evidence type="ECO:0000259" key="2">
    <source>
        <dbReference type="Pfam" id="PF13568"/>
    </source>
</evidence>
<dbReference type="Proteomes" id="UP001596287">
    <property type="component" value="Unassembled WGS sequence"/>
</dbReference>
<feature type="domain" description="Outer membrane protein beta-barrel" evidence="2">
    <location>
        <begin position="20"/>
        <end position="163"/>
    </location>
</feature>